<accession>A0A246EHJ9</accession>
<sequence length="158" mass="18057">MKKIILIFLSLLCISCSSLNSYVDGETRNKLITKGAMELMTEQEKQNLNSGGTDSFVLYTEPFGGILGQAVKVVTDNLPHQKKIEEAAAYIYKYQNKIIISDNTNTIQEAIEYMGKSDNGRKTLQNCRFVFLNYVDREKIAKLSKQYNFKYSYPKPDK</sequence>
<evidence type="ECO:0000256" key="1">
    <source>
        <dbReference type="SAM" id="SignalP"/>
    </source>
</evidence>
<feature type="chain" id="PRO_5011222332" description="Lipoprotein" evidence="1">
    <location>
        <begin position="22"/>
        <end position="158"/>
    </location>
</feature>
<comment type="caution">
    <text evidence="2">The sequence shown here is derived from an EMBL/GenBank/DDBJ whole genome shotgun (WGS) entry which is preliminary data.</text>
</comment>
<evidence type="ECO:0008006" key="4">
    <source>
        <dbReference type="Google" id="ProtNLM"/>
    </source>
</evidence>
<dbReference type="KEGG" id="fpol:ERS445057_02307"/>
<organism evidence="2 3">
    <name type="scientific">Fusobacterium nucleatum subsp. polymorphum</name>
    <name type="common">Fusobacterium polymorphum</name>
    <dbReference type="NCBI Taxonomy" id="76857"/>
    <lineage>
        <taxon>Bacteria</taxon>
        <taxon>Fusobacteriati</taxon>
        <taxon>Fusobacteriota</taxon>
        <taxon>Fusobacteriia</taxon>
        <taxon>Fusobacteriales</taxon>
        <taxon>Fusobacteriaceae</taxon>
        <taxon>Fusobacterium</taxon>
    </lineage>
</organism>
<evidence type="ECO:0000313" key="2">
    <source>
        <dbReference type="EMBL" id="OWP26093.1"/>
    </source>
</evidence>
<reference evidence="2 3" key="1">
    <citation type="submission" date="2017-05" db="EMBL/GenBank/DDBJ databases">
        <title>Genome sequencing of Fusobacterium nucleatum subsp. polymorphum KCOM 1001 (=ChDC F119).</title>
        <authorList>
            <person name="Kook J.-K."/>
            <person name="Park S.-N."/>
            <person name="Lim Y.K."/>
            <person name="Roh H."/>
        </authorList>
    </citation>
    <scope>NUCLEOTIDE SEQUENCE [LARGE SCALE GENOMIC DNA]</scope>
    <source>
        <strain evidence="2 3">KCOM 1001</strain>
    </source>
</reference>
<dbReference type="AlphaFoldDB" id="A0A246EHJ9"/>
<proteinExistence type="predicted"/>
<feature type="signal peptide" evidence="1">
    <location>
        <begin position="1"/>
        <end position="21"/>
    </location>
</feature>
<name>A0A246EHJ9_FUSNP</name>
<protein>
    <recommendedName>
        <fullName evidence="4">Lipoprotein</fullName>
    </recommendedName>
</protein>
<dbReference type="RefSeq" id="WP_005895360.1">
    <property type="nucleotide sequence ID" value="NZ_CP056004.1"/>
</dbReference>
<dbReference type="EMBL" id="NHRT01000001">
    <property type="protein sequence ID" value="OWP26093.1"/>
    <property type="molecule type" value="Genomic_DNA"/>
</dbReference>
<keyword evidence="1" id="KW-0732">Signal</keyword>
<evidence type="ECO:0000313" key="3">
    <source>
        <dbReference type="Proteomes" id="UP000197470"/>
    </source>
</evidence>
<gene>
    <name evidence="2" type="ORF">CA839_09560</name>
</gene>
<dbReference type="Proteomes" id="UP000197470">
    <property type="component" value="Unassembled WGS sequence"/>
</dbReference>
<dbReference type="GeneID" id="45636050"/>